<evidence type="ECO:0000256" key="1">
    <source>
        <dbReference type="ARBA" id="ARBA00023172"/>
    </source>
</evidence>
<gene>
    <name evidence="3" type="ORF">G6F51_008307</name>
</gene>
<sequence>MRYAIEPLRKEGIRIVYYLDDICIPAKTKQEMNQIDDQRVYGFCIQQQYNADICTTIEDYQPDEDNSTVAYFSEENVQMDRRPTREDDFHDSSSGRGSITDKIPTTGPVEDITPDETELGSNLQIVKHQPSRVTLVGNFHNTEERPPNPKDSNRKPEYDHPCRYIKQWMGNQLGTDHSFRILQPGREISFNKCTRAEANFICDSAPCWKMGDGHSGRQIELTEETAIRINEFEKDVQLYTEKMGEAEDRRLCSAPQPPAAKALDIVNRPSSFSRRCPATSMITEGDVFISTLETDTPSTEKTSRTKGKASSSSDSIVAQPILVPDDPKDETPTTNNHLENKSEMVSSRLAIINNSRLQDGLDEETDNKEYSSIHLNTLRSSIASVFSIIHSQKQPIAGQPLIKDFFTAKRNSEVKIPSEQQLTTWDVNIFVKYIKKELSPTSGLSLVQLQLKTILLLCIATMWRPRSDIDRLQYHDVILKQDETTTSILTNARTPKEGQHPTSVRPTTVANWIKAAMDKAGVDTNNYQAHSIRAASSTKAVELDHSIKDVKKYAKWSLNSNTFEQYNYKPSSQSSFSIAISNSLFSCPEKRITSEVEVESTGIRLDTTTNTNIDETKTEDVIHTRPWYRFFG</sequence>
<dbReference type="InterPro" id="IPR011010">
    <property type="entry name" value="DNA_brk_join_enz"/>
</dbReference>
<protein>
    <recommendedName>
        <fullName evidence="5">Tyr recombinase domain-containing protein</fullName>
    </recommendedName>
</protein>
<dbReference type="GO" id="GO:0006310">
    <property type="term" value="P:DNA recombination"/>
    <property type="evidence" value="ECO:0007669"/>
    <property type="project" value="UniProtKB-KW"/>
</dbReference>
<evidence type="ECO:0000313" key="3">
    <source>
        <dbReference type="EMBL" id="KAG1540784.1"/>
    </source>
</evidence>
<feature type="compositionally biased region" description="Polar residues" evidence="2">
    <location>
        <begin position="291"/>
        <end position="300"/>
    </location>
</feature>
<name>A0A9P6Y7B9_RHIOR</name>
<feature type="region of interest" description="Disordered" evidence="2">
    <location>
        <begin position="291"/>
        <end position="341"/>
    </location>
</feature>
<feature type="compositionally biased region" description="Basic and acidic residues" evidence="2">
    <location>
        <begin position="141"/>
        <end position="158"/>
    </location>
</feature>
<dbReference type="Gene3D" id="1.10.443.10">
    <property type="entry name" value="Intergrase catalytic core"/>
    <property type="match status" value="1"/>
</dbReference>
<dbReference type="PANTHER" id="PTHR35617:SF3">
    <property type="entry name" value="CORE-BINDING (CB) DOMAIN-CONTAINING PROTEIN"/>
    <property type="match status" value="1"/>
</dbReference>
<keyword evidence="1" id="KW-0233">DNA recombination</keyword>
<dbReference type="OrthoDB" id="2289843at2759"/>
<proteinExistence type="predicted"/>
<dbReference type="AlphaFoldDB" id="A0A9P6Y7B9"/>
<evidence type="ECO:0008006" key="5">
    <source>
        <dbReference type="Google" id="ProtNLM"/>
    </source>
</evidence>
<dbReference type="GO" id="GO:0015074">
    <property type="term" value="P:DNA integration"/>
    <property type="evidence" value="ECO:0007669"/>
    <property type="project" value="InterPro"/>
</dbReference>
<dbReference type="SUPFAM" id="SSF56349">
    <property type="entry name" value="DNA breaking-rejoining enzymes"/>
    <property type="match status" value="1"/>
</dbReference>
<reference evidence="3" key="1">
    <citation type="journal article" date="2020" name="Microb. Genom.">
        <title>Genetic diversity of clinical and environmental Mucorales isolates obtained from an investigation of mucormycosis cases among solid organ transplant recipients.</title>
        <authorList>
            <person name="Nguyen M.H."/>
            <person name="Kaul D."/>
            <person name="Muto C."/>
            <person name="Cheng S.J."/>
            <person name="Richter R.A."/>
            <person name="Bruno V.M."/>
            <person name="Liu G."/>
            <person name="Beyhan S."/>
            <person name="Sundermann A.J."/>
            <person name="Mounaud S."/>
            <person name="Pasculle A.W."/>
            <person name="Nierman W.C."/>
            <person name="Driscoll E."/>
            <person name="Cumbie R."/>
            <person name="Clancy C.J."/>
            <person name="Dupont C.L."/>
        </authorList>
    </citation>
    <scope>NUCLEOTIDE SEQUENCE</scope>
    <source>
        <strain evidence="3">GL16</strain>
    </source>
</reference>
<dbReference type="PANTHER" id="PTHR35617">
    <property type="entry name" value="PHAGE_INTEGRASE DOMAIN-CONTAINING PROTEIN"/>
    <property type="match status" value="1"/>
</dbReference>
<dbReference type="Proteomes" id="UP000717996">
    <property type="component" value="Unassembled WGS sequence"/>
</dbReference>
<dbReference type="EMBL" id="JAANIT010001346">
    <property type="protein sequence ID" value="KAG1540784.1"/>
    <property type="molecule type" value="Genomic_DNA"/>
</dbReference>
<feature type="region of interest" description="Disordered" evidence="2">
    <location>
        <begin position="78"/>
        <end position="115"/>
    </location>
</feature>
<dbReference type="InterPro" id="IPR013762">
    <property type="entry name" value="Integrase-like_cat_sf"/>
</dbReference>
<comment type="caution">
    <text evidence="3">The sequence shown here is derived from an EMBL/GenBank/DDBJ whole genome shotgun (WGS) entry which is preliminary data.</text>
</comment>
<evidence type="ECO:0000256" key="2">
    <source>
        <dbReference type="SAM" id="MobiDB-lite"/>
    </source>
</evidence>
<feature type="region of interest" description="Disordered" evidence="2">
    <location>
        <begin position="137"/>
        <end position="158"/>
    </location>
</feature>
<dbReference type="GO" id="GO:0003677">
    <property type="term" value="F:DNA binding"/>
    <property type="evidence" value="ECO:0007669"/>
    <property type="project" value="InterPro"/>
</dbReference>
<accession>A0A9P6Y7B9</accession>
<feature type="compositionally biased region" description="Basic and acidic residues" evidence="2">
    <location>
        <begin position="78"/>
        <end position="93"/>
    </location>
</feature>
<organism evidence="3 4">
    <name type="scientific">Rhizopus oryzae</name>
    <name type="common">Mucormycosis agent</name>
    <name type="synonym">Rhizopus arrhizus var. delemar</name>
    <dbReference type="NCBI Taxonomy" id="64495"/>
    <lineage>
        <taxon>Eukaryota</taxon>
        <taxon>Fungi</taxon>
        <taxon>Fungi incertae sedis</taxon>
        <taxon>Mucoromycota</taxon>
        <taxon>Mucoromycotina</taxon>
        <taxon>Mucoromycetes</taxon>
        <taxon>Mucorales</taxon>
        <taxon>Mucorineae</taxon>
        <taxon>Rhizopodaceae</taxon>
        <taxon>Rhizopus</taxon>
    </lineage>
</organism>
<evidence type="ECO:0000313" key="4">
    <source>
        <dbReference type="Proteomes" id="UP000717996"/>
    </source>
</evidence>